<comment type="caution">
    <text evidence="2">The sequence shown here is derived from an EMBL/GenBank/DDBJ whole genome shotgun (WGS) entry which is preliminary data.</text>
</comment>
<proteinExistence type="predicted"/>
<dbReference type="Proteomes" id="UP001346149">
    <property type="component" value="Unassembled WGS sequence"/>
</dbReference>
<accession>A0AAN7KVK0</accession>
<gene>
    <name evidence="2" type="ORF">SAY86_005791</name>
</gene>
<organism evidence="2 3">
    <name type="scientific">Trapa natans</name>
    <name type="common">Water chestnut</name>
    <dbReference type="NCBI Taxonomy" id="22666"/>
    <lineage>
        <taxon>Eukaryota</taxon>
        <taxon>Viridiplantae</taxon>
        <taxon>Streptophyta</taxon>
        <taxon>Embryophyta</taxon>
        <taxon>Tracheophyta</taxon>
        <taxon>Spermatophyta</taxon>
        <taxon>Magnoliopsida</taxon>
        <taxon>eudicotyledons</taxon>
        <taxon>Gunneridae</taxon>
        <taxon>Pentapetalae</taxon>
        <taxon>rosids</taxon>
        <taxon>malvids</taxon>
        <taxon>Myrtales</taxon>
        <taxon>Lythraceae</taxon>
        <taxon>Trapa</taxon>
    </lineage>
</organism>
<evidence type="ECO:0000313" key="3">
    <source>
        <dbReference type="Proteomes" id="UP001346149"/>
    </source>
</evidence>
<dbReference type="EMBL" id="JAXQNO010000018">
    <property type="protein sequence ID" value="KAK4777103.1"/>
    <property type="molecule type" value="Genomic_DNA"/>
</dbReference>
<feature type="compositionally biased region" description="Basic residues" evidence="1">
    <location>
        <begin position="34"/>
        <end position="43"/>
    </location>
</feature>
<sequence>MNRSLVVAPEARLGGYRRRQADAEKLLQEPRRADSHRRTRSRAKASVWRPKIYGSQEPSGLSPFSHLPPSQSRSLSCEKEEKKEEKKKGILLVMFF</sequence>
<evidence type="ECO:0000256" key="1">
    <source>
        <dbReference type="SAM" id="MobiDB-lite"/>
    </source>
</evidence>
<dbReference type="AlphaFoldDB" id="A0AAN7KVK0"/>
<reference evidence="2 3" key="1">
    <citation type="journal article" date="2023" name="Hortic Res">
        <title>Pangenome of water caltrop reveals structural variations and asymmetric subgenome divergence after allopolyploidization.</title>
        <authorList>
            <person name="Zhang X."/>
            <person name="Chen Y."/>
            <person name="Wang L."/>
            <person name="Yuan Y."/>
            <person name="Fang M."/>
            <person name="Shi L."/>
            <person name="Lu R."/>
            <person name="Comes H.P."/>
            <person name="Ma Y."/>
            <person name="Chen Y."/>
            <person name="Huang G."/>
            <person name="Zhou Y."/>
            <person name="Zheng Z."/>
            <person name="Qiu Y."/>
        </authorList>
    </citation>
    <scope>NUCLEOTIDE SEQUENCE [LARGE SCALE GENOMIC DNA]</scope>
    <source>
        <strain evidence="2">F231</strain>
    </source>
</reference>
<protein>
    <submittedName>
        <fullName evidence="2">Uncharacterized protein</fullName>
    </submittedName>
</protein>
<feature type="compositionally biased region" description="Basic and acidic residues" evidence="1">
    <location>
        <begin position="19"/>
        <end position="33"/>
    </location>
</feature>
<feature type="region of interest" description="Disordered" evidence="1">
    <location>
        <begin position="19"/>
        <end position="86"/>
    </location>
</feature>
<name>A0AAN7KVK0_TRANT</name>
<evidence type="ECO:0000313" key="2">
    <source>
        <dbReference type="EMBL" id="KAK4777103.1"/>
    </source>
</evidence>
<keyword evidence="3" id="KW-1185">Reference proteome</keyword>
<feature type="compositionally biased region" description="Basic and acidic residues" evidence="1">
    <location>
        <begin position="76"/>
        <end position="86"/>
    </location>
</feature>